<keyword evidence="1" id="KW-1133">Transmembrane helix</keyword>
<feature type="chain" id="PRO_5036451288" description="EGF-like domain-containing protein" evidence="2">
    <location>
        <begin position="18"/>
        <end position="175"/>
    </location>
</feature>
<keyword evidence="2" id="KW-0732">Signal</keyword>
<evidence type="ECO:0008006" key="5">
    <source>
        <dbReference type="Google" id="ProtNLM"/>
    </source>
</evidence>
<dbReference type="OrthoDB" id="6206945at2759"/>
<dbReference type="AlphaFoldDB" id="A0A8W8M840"/>
<evidence type="ECO:0000313" key="4">
    <source>
        <dbReference type="Proteomes" id="UP000005408"/>
    </source>
</evidence>
<evidence type="ECO:0000313" key="3">
    <source>
        <dbReference type="EnsemblMetazoa" id="G31711.2:cds"/>
    </source>
</evidence>
<dbReference type="EnsemblMetazoa" id="G31711.2">
    <property type="protein sequence ID" value="G31711.2:cds"/>
    <property type="gene ID" value="G31711"/>
</dbReference>
<dbReference type="Gene3D" id="2.170.300.10">
    <property type="entry name" value="Tie2 ligand-binding domain superfamily"/>
    <property type="match status" value="1"/>
</dbReference>
<keyword evidence="4" id="KW-1185">Reference proteome</keyword>
<evidence type="ECO:0000256" key="2">
    <source>
        <dbReference type="SAM" id="SignalP"/>
    </source>
</evidence>
<feature type="signal peptide" evidence="2">
    <location>
        <begin position="1"/>
        <end position="17"/>
    </location>
</feature>
<dbReference type="Proteomes" id="UP000005408">
    <property type="component" value="Unassembled WGS sequence"/>
</dbReference>
<name>A0A8W8M840_MAGGI</name>
<proteinExistence type="predicted"/>
<evidence type="ECO:0000256" key="1">
    <source>
        <dbReference type="SAM" id="Phobius"/>
    </source>
</evidence>
<dbReference type="OMA" id="INISHMH"/>
<accession>A0A8W8M840</accession>
<keyword evidence="1" id="KW-0472">Membrane</keyword>
<organism evidence="3 4">
    <name type="scientific">Magallana gigas</name>
    <name type="common">Pacific oyster</name>
    <name type="synonym">Crassostrea gigas</name>
    <dbReference type="NCBI Taxonomy" id="29159"/>
    <lineage>
        <taxon>Eukaryota</taxon>
        <taxon>Metazoa</taxon>
        <taxon>Spiralia</taxon>
        <taxon>Lophotrochozoa</taxon>
        <taxon>Mollusca</taxon>
        <taxon>Bivalvia</taxon>
        <taxon>Autobranchia</taxon>
        <taxon>Pteriomorphia</taxon>
        <taxon>Ostreida</taxon>
        <taxon>Ostreoidea</taxon>
        <taxon>Ostreidae</taxon>
        <taxon>Magallana</taxon>
    </lineage>
</organism>
<protein>
    <recommendedName>
        <fullName evidence="5">EGF-like domain-containing protein</fullName>
    </recommendedName>
</protein>
<keyword evidence="1" id="KW-0812">Transmembrane</keyword>
<sequence length="175" mass="19433">MTYSFVILLLKLRFVYAAICGGQNGTPCCLGYKWNDILEKCTPCKKGYSGPKCDTICVYPSYGLDCQSSCNCIANQCDHANGCKQHTKDISHESTTNVLEQTTHFELSTKEPFHVKANTVKAASTPTTHIIYHKSAMSKIEPMTIGTIILAVVCFILVILILYTYQMENSNVCIK</sequence>
<feature type="transmembrane region" description="Helical" evidence="1">
    <location>
        <begin position="143"/>
        <end position="165"/>
    </location>
</feature>
<reference evidence="3" key="1">
    <citation type="submission" date="2022-08" db="UniProtKB">
        <authorList>
            <consortium name="EnsemblMetazoa"/>
        </authorList>
    </citation>
    <scope>IDENTIFICATION</scope>
    <source>
        <strain evidence="3">05x7-T-G4-1.051#20</strain>
    </source>
</reference>